<sequence>MEITRPKMMNRNIIAIIMGLLIIISGCQEPEDLIPSVSRNGINSIKAKFDDGTGEFTGYISGNDSSSIVIPIPYFFPESSDNQVTEAQLKHMRVSANLDDNVLVEPSLLYMDLTQENTITVTDQLKQRKQYTVTGQIVKSSAAFITDFKLPSLGLAGVINESAKTISLVALEELEPALAEVTISYHATISPDPRTTALNYNQDLQLTVTAHDGTTQNVYTVKKEVPNKLNYGIRAGSAKLLFAKKLKADLGITVDNLTGGIAATGDYVVINTRNENSIYIDPKTGEKVGEIELGDIKGSLSNFYNTADDDGNILICNLAPNAGSFKVWKVTSVTSTPELMIEWNGGVAIGRKLSIQGSIDSDAIITAPILAAGQQIARWTVTGGVLSSQTPEIVKMSGLAKGWTTNADVIYTSGSDVNSDFFVASYSDNTFAWVNGSTNAVRKALDVISTNYIPNAVDYIQFNNAGYTTLNWVNSFSWGASDAVWLLDVTSDANFAGNLDTKTCPAVIWECERNVYGGKSVSPAVVNGNGTGDVALTVSEDGYYLYLYFMFTNGYVVGYQFDCIDI</sequence>
<comment type="caution">
    <text evidence="2">The sequence shown here is derived from an EMBL/GenBank/DDBJ whole genome shotgun (WGS) entry which is preliminary data.</text>
</comment>
<dbReference type="Proteomes" id="UP000265926">
    <property type="component" value="Unassembled WGS sequence"/>
</dbReference>
<keyword evidence="3" id="KW-1185">Reference proteome</keyword>
<proteinExistence type="predicted"/>
<gene>
    <name evidence="2" type="ORF">D1614_20565</name>
</gene>
<feature type="domain" description="DUF5018" evidence="1">
    <location>
        <begin position="17"/>
        <end position="359"/>
    </location>
</feature>
<dbReference type="EMBL" id="QWGR01000017">
    <property type="protein sequence ID" value="RIJ46122.1"/>
    <property type="molecule type" value="Genomic_DNA"/>
</dbReference>
<protein>
    <submittedName>
        <fullName evidence="2">DUF5018 domain-containing protein</fullName>
    </submittedName>
</protein>
<dbReference type="OrthoDB" id="1094445at2"/>
<evidence type="ECO:0000313" key="2">
    <source>
        <dbReference type="EMBL" id="RIJ46122.1"/>
    </source>
</evidence>
<reference evidence="2 3" key="1">
    <citation type="submission" date="2018-08" db="EMBL/GenBank/DDBJ databases">
        <title>Pallidiluteibacterium maritimus gen. nov., sp. nov., isolated from coastal sediment.</title>
        <authorList>
            <person name="Zhou L.Y."/>
        </authorList>
    </citation>
    <scope>NUCLEOTIDE SEQUENCE [LARGE SCALE GENOMIC DNA]</scope>
    <source>
        <strain evidence="2 3">XSD2</strain>
    </source>
</reference>
<organism evidence="2 3">
    <name type="scientific">Maribellus luteus</name>
    <dbReference type="NCBI Taxonomy" id="2305463"/>
    <lineage>
        <taxon>Bacteria</taxon>
        <taxon>Pseudomonadati</taxon>
        <taxon>Bacteroidota</taxon>
        <taxon>Bacteroidia</taxon>
        <taxon>Marinilabiliales</taxon>
        <taxon>Prolixibacteraceae</taxon>
        <taxon>Maribellus</taxon>
    </lineage>
</organism>
<accession>A0A399SU92</accession>
<dbReference type="PROSITE" id="PS51257">
    <property type="entry name" value="PROKAR_LIPOPROTEIN"/>
    <property type="match status" value="1"/>
</dbReference>
<dbReference type="InterPro" id="IPR032186">
    <property type="entry name" value="DUF5018"/>
</dbReference>
<evidence type="ECO:0000259" key="1">
    <source>
        <dbReference type="Pfam" id="PF16410"/>
    </source>
</evidence>
<dbReference type="Gene3D" id="2.60.40.2340">
    <property type="match status" value="1"/>
</dbReference>
<dbReference type="Pfam" id="PF16410">
    <property type="entry name" value="DUF5018"/>
    <property type="match status" value="1"/>
</dbReference>
<name>A0A399SU92_9BACT</name>
<evidence type="ECO:0000313" key="3">
    <source>
        <dbReference type="Proteomes" id="UP000265926"/>
    </source>
</evidence>
<dbReference type="AlphaFoldDB" id="A0A399SU92"/>